<organism evidence="2 3">
    <name type="scientific">Linnemannia elongata AG-77</name>
    <dbReference type="NCBI Taxonomy" id="1314771"/>
    <lineage>
        <taxon>Eukaryota</taxon>
        <taxon>Fungi</taxon>
        <taxon>Fungi incertae sedis</taxon>
        <taxon>Mucoromycota</taxon>
        <taxon>Mortierellomycotina</taxon>
        <taxon>Mortierellomycetes</taxon>
        <taxon>Mortierellales</taxon>
        <taxon>Mortierellaceae</taxon>
        <taxon>Linnemannia</taxon>
    </lineage>
</organism>
<feature type="compositionally biased region" description="Basic and acidic residues" evidence="1">
    <location>
        <begin position="110"/>
        <end position="123"/>
    </location>
</feature>
<reference evidence="2 3" key="1">
    <citation type="submission" date="2016-05" db="EMBL/GenBank/DDBJ databases">
        <title>Genome sequencing reveals origins of a unique bacterial endosymbiosis in the earliest lineages of terrestrial Fungi.</title>
        <authorList>
            <consortium name="DOE Joint Genome Institute"/>
            <person name="Uehling J."/>
            <person name="Gryganskyi A."/>
            <person name="Hameed K."/>
            <person name="Tschaplinski T."/>
            <person name="Misztal P."/>
            <person name="Wu S."/>
            <person name="Desiro A."/>
            <person name="Vande Pol N."/>
            <person name="Du Z.-Y."/>
            <person name="Zienkiewicz A."/>
            <person name="Zienkiewicz K."/>
            <person name="Morin E."/>
            <person name="Tisserant E."/>
            <person name="Splivallo R."/>
            <person name="Hainaut M."/>
            <person name="Henrissat B."/>
            <person name="Ohm R."/>
            <person name="Kuo A."/>
            <person name="Yan J."/>
            <person name="Lipzen A."/>
            <person name="Nolan M."/>
            <person name="Labutti K."/>
            <person name="Barry K."/>
            <person name="Goldstein A."/>
            <person name="Labbe J."/>
            <person name="Schadt C."/>
            <person name="Tuskan G."/>
            <person name="Grigoriev I."/>
            <person name="Martin F."/>
            <person name="Vilgalys R."/>
            <person name="Bonito G."/>
        </authorList>
    </citation>
    <scope>NUCLEOTIDE SEQUENCE [LARGE SCALE GENOMIC DNA]</scope>
    <source>
        <strain evidence="2 3">AG-77</strain>
    </source>
</reference>
<protein>
    <submittedName>
        <fullName evidence="2">Uncharacterized protein</fullName>
    </submittedName>
</protein>
<keyword evidence="3" id="KW-1185">Reference proteome</keyword>
<dbReference type="Proteomes" id="UP000078512">
    <property type="component" value="Unassembled WGS sequence"/>
</dbReference>
<dbReference type="OrthoDB" id="2274033at2759"/>
<evidence type="ECO:0000313" key="3">
    <source>
        <dbReference type="Proteomes" id="UP000078512"/>
    </source>
</evidence>
<dbReference type="AlphaFoldDB" id="A0A197JAG3"/>
<gene>
    <name evidence="2" type="ORF">K457DRAFT_429373</name>
</gene>
<evidence type="ECO:0000313" key="2">
    <source>
        <dbReference type="EMBL" id="OAQ22095.1"/>
    </source>
</evidence>
<accession>A0A197JAG3</accession>
<sequence>MNCLKEADDLQHLRHLRYLFAMILCFRSPSNPRRLWNQFSDALSADLLYKAKQSGLYPTDDPQAQFNARVNALFHINKLLIDMETSLDKYLPPPQHMDNAVINYPWSSNSDHERTHHEPTGQE</sequence>
<name>A0A197JAG3_9FUNG</name>
<evidence type="ECO:0000256" key="1">
    <source>
        <dbReference type="SAM" id="MobiDB-lite"/>
    </source>
</evidence>
<dbReference type="EMBL" id="KV442246">
    <property type="protein sequence ID" value="OAQ22095.1"/>
    <property type="molecule type" value="Genomic_DNA"/>
</dbReference>
<feature type="region of interest" description="Disordered" evidence="1">
    <location>
        <begin position="104"/>
        <end position="123"/>
    </location>
</feature>
<proteinExistence type="predicted"/>